<evidence type="ECO:0000313" key="3">
    <source>
        <dbReference type="Proteomes" id="UP000569914"/>
    </source>
</evidence>
<dbReference type="Proteomes" id="UP000569914">
    <property type="component" value="Unassembled WGS sequence"/>
</dbReference>
<evidence type="ECO:0000256" key="1">
    <source>
        <dbReference type="SAM" id="Phobius"/>
    </source>
</evidence>
<protein>
    <submittedName>
        <fullName evidence="2">Uncharacterized protein</fullName>
    </submittedName>
</protein>
<dbReference type="RefSeq" id="WP_179758135.1">
    <property type="nucleotide sequence ID" value="NZ_JACCBU010000001.1"/>
</dbReference>
<dbReference type="EMBL" id="JACCBU010000001">
    <property type="protein sequence ID" value="NYE75664.1"/>
    <property type="molecule type" value="Genomic_DNA"/>
</dbReference>
<reference evidence="2 3" key="1">
    <citation type="submission" date="2020-07" db="EMBL/GenBank/DDBJ databases">
        <title>Sequencing the genomes of 1000 actinobacteria strains.</title>
        <authorList>
            <person name="Klenk H.-P."/>
        </authorList>
    </citation>
    <scope>NUCLEOTIDE SEQUENCE [LARGE SCALE GENOMIC DNA]</scope>
    <source>
        <strain evidence="2 3">DSM 22083</strain>
    </source>
</reference>
<feature type="transmembrane region" description="Helical" evidence="1">
    <location>
        <begin position="35"/>
        <end position="59"/>
    </location>
</feature>
<name>A0A7Y9IG86_9ACTN</name>
<keyword evidence="1" id="KW-0812">Transmembrane</keyword>
<organism evidence="2 3">
    <name type="scientific">Microlunatus parietis</name>
    <dbReference type="NCBI Taxonomy" id="682979"/>
    <lineage>
        <taxon>Bacteria</taxon>
        <taxon>Bacillati</taxon>
        <taxon>Actinomycetota</taxon>
        <taxon>Actinomycetes</taxon>
        <taxon>Propionibacteriales</taxon>
        <taxon>Propionibacteriaceae</taxon>
        <taxon>Microlunatus</taxon>
    </lineage>
</organism>
<keyword evidence="1" id="KW-1133">Transmembrane helix</keyword>
<comment type="caution">
    <text evidence="2">The sequence shown here is derived from an EMBL/GenBank/DDBJ whole genome shotgun (WGS) entry which is preliminary data.</text>
</comment>
<accession>A0A7Y9IG86</accession>
<sequence length="144" mass="15479">MGRSAAGHKIFRRWWGLIPLAGMVVWIVLGGSGIAPFIAGPILVLIWTLFSAPATCAAINRQRGDQIELCRNNSSGLLLGCRIRQHKWQKLKTAWWHGNLREKTKGLWTGAPAKLATVSAVVGILAGIFGSGAEVIKHLGGFTG</sequence>
<keyword evidence="3" id="KW-1185">Reference proteome</keyword>
<dbReference type="AlphaFoldDB" id="A0A7Y9IG86"/>
<evidence type="ECO:0000313" key="2">
    <source>
        <dbReference type="EMBL" id="NYE75664.1"/>
    </source>
</evidence>
<keyword evidence="1" id="KW-0472">Membrane</keyword>
<feature type="transmembrane region" description="Helical" evidence="1">
    <location>
        <begin position="12"/>
        <end position="29"/>
    </location>
</feature>
<gene>
    <name evidence="2" type="ORF">BKA15_006993</name>
</gene>
<proteinExistence type="predicted"/>